<sequence>CTPLSVAVYTDSSDRYRSKSTDIIESHCISPETIRHSEHAPTIMVSSTSSLHSDEDTRQRHQCIETAVSHLSYPSSSSTNVVVVEPVSEGCDFNNNIVNNCQSKNVSNINDYLSNFQQPLHIYIPGSPQPRPQSSQSPPFLQPHVAYPHEQNQSTVGTTHAFDDAPETILYGCHGYHITAQDNSSPESTEEFHIEQSTTVTANETNSELSHYCGSNFVNNINNHNNYCNNISRNYIDKRESKMESTLVGSNFRTVGDVYHRQVQETVPSHGIRTTPSPPTLLPEESYVPGDSYHTQRQDIHSSHPYINNYGDVSHKERTVSPECRVDFSTNLPSKYEQFHERQTGNIGHNNVEFQQPKYETVSNYSYRQNDSQTFKLARECNYEQKPLAHVYNSQCRIVGPGLPPSVPSRQNDRSLSPPVLKRRLLLAQGSEGDWTTPRCNGANTDKRIRDDAGLRLTECGQNTRFWRDGHDSYWPFSRERNSSVPAVLLCTGPTHVVSADDGLWRPW</sequence>
<dbReference type="AlphaFoldDB" id="A0A0B6ZWW4"/>
<dbReference type="EMBL" id="HACG01026204">
    <property type="protein sequence ID" value="CEK73069.1"/>
    <property type="molecule type" value="Transcribed_RNA"/>
</dbReference>
<proteinExistence type="predicted"/>
<reference evidence="1" key="1">
    <citation type="submission" date="2014-12" db="EMBL/GenBank/DDBJ databases">
        <title>Insight into the proteome of Arion vulgaris.</title>
        <authorList>
            <person name="Aradska J."/>
            <person name="Bulat T."/>
            <person name="Smidak R."/>
            <person name="Sarate P."/>
            <person name="Gangsoo J."/>
            <person name="Sialana F."/>
            <person name="Bilban M."/>
            <person name="Lubec G."/>
        </authorList>
    </citation>
    <scope>NUCLEOTIDE SEQUENCE</scope>
    <source>
        <tissue evidence="1">Skin</tissue>
    </source>
</reference>
<gene>
    <name evidence="1" type="primary">ORF85168</name>
</gene>
<evidence type="ECO:0000313" key="1">
    <source>
        <dbReference type="EMBL" id="CEK73069.1"/>
    </source>
</evidence>
<feature type="non-terminal residue" evidence="1">
    <location>
        <position position="1"/>
    </location>
</feature>
<accession>A0A0B6ZWW4</accession>
<protein>
    <submittedName>
        <fullName evidence="1">Uncharacterized protein</fullName>
    </submittedName>
</protein>
<organism evidence="1">
    <name type="scientific">Arion vulgaris</name>
    <dbReference type="NCBI Taxonomy" id="1028688"/>
    <lineage>
        <taxon>Eukaryota</taxon>
        <taxon>Metazoa</taxon>
        <taxon>Spiralia</taxon>
        <taxon>Lophotrochozoa</taxon>
        <taxon>Mollusca</taxon>
        <taxon>Gastropoda</taxon>
        <taxon>Heterobranchia</taxon>
        <taxon>Euthyneura</taxon>
        <taxon>Panpulmonata</taxon>
        <taxon>Eupulmonata</taxon>
        <taxon>Stylommatophora</taxon>
        <taxon>Helicina</taxon>
        <taxon>Arionoidea</taxon>
        <taxon>Arionidae</taxon>
        <taxon>Arion</taxon>
    </lineage>
</organism>
<name>A0A0B6ZWW4_9EUPU</name>